<dbReference type="EMBL" id="CYKH01000519">
    <property type="protein sequence ID" value="CUG04468.1"/>
    <property type="molecule type" value="Genomic_DNA"/>
</dbReference>
<evidence type="ECO:0000313" key="9">
    <source>
        <dbReference type="Proteomes" id="UP000051952"/>
    </source>
</evidence>
<keyword evidence="1" id="KW-0677">Repeat</keyword>
<feature type="domain" description="Protein kinase" evidence="7">
    <location>
        <begin position="18"/>
        <end position="293"/>
    </location>
</feature>
<dbReference type="Gene3D" id="1.10.510.10">
    <property type="entry name" value="Transferase(Phosphotransferase) domain 1"/>
    <property type="match status" value="1"/>
</dbReference>
<dbReference type="PROSITE" id="PS00107">
    <property type="entry name" value="PROTEIN_KINASE_ATP"/>
    <property type="match status" value="1"/>
</dbReference>
<dbReference type="PRINTS" id="PR01415">
    <property type="entry name" value="ANKYRIN"/>
</dbReference>
<dbReference type="Proteomes" id="UP000051952">
    <property type="component" value="Unassembled WGS sequence"/>
</dbReference>
<keyword evidence="9" id="KW-1185">Reference proteome</keyword>
<dbReference type="VEuPathDB" id="TriTrypDB:BSAL_70575"/>
<dbReference type="InterPro" id="IPR000719">
    <property type="entry name" value="Prot_kinase_dom"/>
</dbReference>
<evidence type="ECO:0000256" key="6">
    <source>
        <dbReference type="PROSITE-ProRule" id="PRU10141"/>
    </source>
</evidence>
<evidence type="ECO:0000256" key="5">
    <source>
        <dbReference type="PROSITE-ProRule" id="PRU00023"/>
    </source>
</evidence>
<reference evidence="9" key="1">
    <citation type="submission" date="2015-09" db="EMBL/GenBank/DDBJ databases">
        <authorList>
            <consortium name="Pathogen Informatics"/>
        </authorList>
    </citation>
    <scope>NUCLEOTIDE SEQUENCE [LARGE SCALE GENOMIC DNA]</scope>
    <source>
        <strain evidence="9">Lake Konstanz</strain>
    </source>
</reference>
<feature type="repeat" description="ANK" evidence="5">
    <location>
        <begin position="919"/>
        <end position="951"/>
    </location>
</feature>
<dbReference type="GO" id="GO:0004672">
    <property type="term" value="F:protein kinase activity"/>
    <property type="evidence" value="ECO:0007669"/>
    <property type="project" value="InterPro"/>
</dbReference>
<evidence type="ECO:0000256" key="4">
    <source>
        <dbReference type="ARBA" id="ARBA00023043"/>
    </source>
</evidence>
<proteinExistence type="predicted"/>
<gene>
    <name evidence="8" type="ORF">BSAL_70575</name>
</gene>
<keyword evidence="4 5" id="KW-0040">ANK repeat</keyword>
<dbReference type="PROSITE" id="PS50088">
    <property type="entry name" value="ANK_REPEAT"/>
    <property type="match status" value="9"/>
</dbReference>
<dbReference type="PANTHER" id="PTHR24193">
    <property type="entry name" value="ANKYRIN REPEAT PROTEIN"/>
    <property type="match status" value="1"/>
</dbReference>
<dbReference type="SMART" id="SM00248">
    <property type="entry name" value="ANK"/>
    <property type="match status" value="11"/>
</dbReference>
<dbReference type="PROSITE" id="PS50011">
    <property type="entry name" value="PROTEIN_KINASE_DOM"/>
    <property type="match status" value="1"/>
</dbReference>
<dbReference type="OrthoDB" id="10057496at2759"/>
<dbReference type="Gene3D" id="1.25.40.20">
    <property type="entry name" value="Ankyrin repeat-containing domain"/>
    <property type="match status" value="5"/>
</dbReference>
<dbReference type="GO" id="GO:0045944">
    <property type="term" value="P:positive regulation of transcription by RNA polymerase II"/>
    <property type="evidence" value="ECO:0007669"/>
    <property type="project" value="TreeGrafter"/>
</dbReference>
<evidence type="ECO:0000256" key="1">
    <source>
        <dbReference type="ARBA" id="ARBA00022737"/>
    </source>
</evidence>
<feature type="repeat" description="ANK" evidence="5">
    <location>
        <begin position="783"/>
        <end position="819"/>
    </location>
</feature>
<feature type="repeat" description="ANK" evidence="5">
    <location>
        <begin position="886"/>
        <end position="918"/>
    </location>
</feature>
<evidence type="ECO:0000256" key="2">
    <source>
        <dbReference type="ARBA" id="ARBA00022741"/>
    </source>
</evidence>
<dbReference type="Pfam" id="PF12796">
    <property type="entry name" value="Ank_2"/>
    <property type="match status" value="4"/>
</dbReference>
<organism evidence="8 9">
    <name type="scientific">Bodo saltans</name>
    <name type="common">Flagellated protozoan</name>
    <dbReference type="NCBI Taxonomy" id="75058"/>
    <lineage>
        <taxon>Eukaryota</taxon>
        <taxon>Discoba</taxon>
        <taxon>Euglenozoa</taxon>
        <taxon>Kinetoplastea</taxon>
        <taxon>Metakinetoplastina</taxon>
        <taxon>Eubodonida</taxon>
        <taxon>Bodonidae</taxon>
        <taxon>Bodo</taxon>
    </lineage>
</organism>
<feature type="repeat" description="ANK" evidence="5">
    <location>
        <begin position="820"/>
        <end position="852"/>
    </location>
</feature>
<keyword evidence="8" id="KW-0808">Transferase</keyword>
<dbReference type="OMA" id="GNECPES"/>
<evidence type="ECO:0000313" key="8">
    <source>
        <dbReference type="EMBL" id="CUG04468.1"/>
    </source>
</evidence>
<dbReference type="InterPro" id="IPR017441">
    <property type="entry name" value="Protein_kinase_ATP_BS"/>
</dbReference>
<sequence length="982" mass="104631">MPPPERIPPELKFKKTDVEIGGPIGRGVSGSVYRGKVISSGNDVAIKVIRSPKSSAGSTDTTHKTLDYKSEIATLAMLQHSNIIKVLGYCEGDREDETYILFELAKGSIAEHSLADLRATKPVAHMLQVLDWCLQVARGLEYIHSQGVLHLDLKPGNILLFDNNVVKICDFGTSKLLNGSNDDTTRPMDYTARYVSPESATGNKVSRESDIYSFGCVMLEHITGLPPWHHLQPTSALDALRDGIVLNVDDYTWPLPCSKDVRALVTRLLMYDPEERGNIAEAIRVIESAKEAVCLQLAEQITSQPLGSNWLEGVAERSSLEVAVALLIGYHAPPDRPDTNFSAECIRNVIPGPASKFFIAASPDEKALFMYTAQSPVSKIINAALSENNKNSVNLPYVSPMCKRLYRAIQNLGTAYTGPAFRVLFASTPALQNAFKNFKVAYAQGTSIEFTQFSSFTKDLSRIESFTTTAVGDQSVPLIVFHCDNLTAFDINIFNIYNESEVIALPPSYFTVSKPPYKVQQAVHVHLTFHSDESEAATYLIRRMKTNIAASFSLRLITQASAELAKIADRCRLLQKADPGDSELHTAAQSGNVVAIKSQFKSGADHSARNNAGATPLFKAAQSGHAAAIRTLSCLGAGAHAPTNSGVTPLLAAVLGDHADAIHALVACGVAAHDASLIAKTIVSAIHFKTTSALKALLLHVEIKKPLVIKLASHMSYDIPLLTVAASLGNVKAIEALVNFGADIDARDTTGATAMHAAASLDDAQIFDALMSFGADIDACDNAGATAMHAAASLGHVHFVNAVINALLTCGRKVDLKNKDGSTPLVYAALCGAEEIIQALISSGANVDAAREDGSTPLHAAAQENRVAAVKALVKHGCKVDPKKKDGSTPLYLAAFHGHVEVIEALISSGADVAAVREDDSTTLHAAAYGNHVAAAEALLRYGCKVDSNKKGATPLLVAAIFGHVEVIEALKSSSAADAAAD</sequence>
<dbReference type="InterPro" id="IPR050663">
    <property type="entry name" value="Ankyrin-SOCS_Box"/>
</dbReference>
<dbReference type="InterPro" id="IPR036770">
    <property type="entry name" value="Ankyrin_rpt-contain_sf"/>
</dbReference>
<dbReference type="Pfam" id="PF00069">
    <property type="entry name" value="Pkinase"/>
    <property type="match status" value="1"/>
</dbReference>
<feature type="binding site" evidence="6">
    <location>
        <position position="47"/>
    </location>
    <ligand>
        <name>ATP</name>
        <dbReference type="ChEBI" id="CHEBI:30616"/>
    </ligand>
</feature>
<dbReference type="SUPFAM" id="SSF56112">
    <property type="entry name" value="Protein kinase-like (PK-like)"/>
    <property type="match status" value="1"/>
</dbReference>
<dbReference type="GO" id="GO:0005524">
    <property type="term" value="F:ATP binding"/>
    <property type="evidence" value="ECO:0007669"/>
    <property type="project" value="UniProtKB-UniRule"/>
</dbReference>
<dbReference type="GO" id="GO:0000976">
    <property type="term" value="F:transcription cis-regulatory region binding"/>
    <property type="evidence" value="ECO:0007669"/>
    <property type="project" value="TreeGrafter"/>
</dbReference>
<keyword evidence="8" id="KW-0418">Kinase</keyword>
<dbReference type="Pfam" id="PF13637">
    <property type="entry name" value="Ank_4"/>
    <property type="match status" value="1"/>
</dbReference>
<feature type="repeat" description="ANK" evidence="5">
    <location>
        <begin position="853"/>
        <end position="885"/>
    </location>
</feature>
<dbReference type="InterPro" id="IPR011009">
    <property type="entry name" value="Kinase-like_dom_sf"/>
</dbReference>
<protein>
    <submittedName>
        <fullName evidence="8">Protein kinase, putative</fullName>
    </submittedName>
</protein>
<dbReference type="PROSITE" id="PS00108">
    <property type="entry name" value="PROTEIN_KINASE_ST"/>
    <property type="match status" value="1"/>
</dbReference>
<feature type="repeat" description="ANK" evidence="5">
    <location>
        <begin position="750"/>
        <end position="782"/>
    </location>
</feature>
<feature type="repeat" description="ANK" evidence="5">
    <location>
        <begin position="579"/>
        <end position="611"/>
    </location>
</feature>
<dbReference type="Gene3D" id="3.30.200.20">
    <property type="entry name" value="Phosphorylase Kinase, domain 1"/>
    <property type="match status" value="1"/>
</dbReference>
<name>A0A0S4IRZ4_BODSA</name>
<feature type="repeat" description="ANK" evidence="5">
    <location>
        <begin position="722"/>
        <end position="749"/>
    </location>
</feature>
<accession>A0A0S4IRZ4</accession>
<dbReference type="InterPro" id="IPR002110">
    <property type="entry name" value="Ankyrin_rpt"/>
</dbReference>
<evidence type="ECO:0000256" key="3">
    <source>
        <dbReference type="ARBA" id="ARBA00022840"/>
    </source>
</evidence>
<dbReference type="SUPFAM" id="SSF48403">
    <property type="entry name" value="Ankyrin repeat"/>
    <property type="match status" value="2"/>
</dbReference>
<dbReference type="AlphaFoldDB" id="A0A0S4IRZ4"/>
<evidence type="ECO:0000259" key="7">
    <source>
        <dbReference type="PROSITE" id="PS50011"/>
    </source>
</evidence>
<dbReference type="InterPro" id="IPR008271">
    <property type="entry name" value="Ser/Thr_kinase_AS"/>
</dbReference>
<keyword evidence="3 6" id="KW-0067">ATP-binding</keyword>
<dbReference type="PROSITE" id="PS50297">
    <property type="entry name" value="ANK_REP_REGION"/>
    <property type="match status" value="6"/>
</dbReference>
<feature type="repeat" description="ANK" evidence="5">
    <location>
        <begin position="951"/>
        <end position="982"/>
    </location>
</feature>
<dbReference type="PANTHER" id="PTHR24193:SF121">
    <property type="entry name" value="ADA2A-CONTAINING COMPLEX COMPONENT 3, ISOFORM D"/>
    <property type="match status" value="1"/>
</dbReference>
<dbReference type="SMART" id="SM00220">
    <property type="entry name" value="S_TKc"/>
    <property type="match status" value="1"/>
</dbReference>
<keyword evidence="2 6" id="KW-0547">Nucleotide-binding</keyword>
<dbReference type="GO" id="GO:0005634">
    <property type="term" value="C:nucleus"/>
    <property type="evidence" value="ECO:0007669"/>
    <property type="project" value="TreeGrafter"/>
</dbReference>
<dbReference type="Gene3D" id="3.90.176.10">
    <property type="entry name" value="Toxin ADP-ribosyltransferase, Chain A, domain 1"/>
    <property type="match status" value="1"/>
</dbReference>